<sequence>MVNWGNLHIFADSPFINIYQILNILKNYYPLRGYWRRVNNTSQGHFQVVYPHRAVREKWRVILRGIKIAISISKPKKKRNFEKKRNKIKQENKVKEDNKETQINTLDASNEIIESETEYILDESSENESEEIDEPNVSVKLTDTKELTQEETICYKNLDSHNWLKTPLILKAQYENSPIKNEEKFQVISNQIEEIITEELKILPKKKIGEADLREFLSKSINYSYKRSFQKYNPYTKKQMKPFQDKIIKKFINKEWEIDSNLKQTIKYKNSKDYTEMNTKKITKIRNSNKIIIQRSFLNIFETLSILNNQYVHRIIQKGEHQMEIWDKNQMINSIFQNCKQKQENIPTKTKIHLINANGDKIETVKGKQEMNDNEYTTNIGSININGLIRLGKTQELEQILLEQKIEIALIQESHLKKRIYFQKYFTFEKEAYGQKKSKGGIAIAVRKEIRKYFHEIPNEDSDILHLKISDMNIITVYIRNKRQNELMKKLQEIIQNLNGEKFIIGGDFNLTEEEINKRKLLPNVVIIPNPENSRTRNIDHFCVNEGIITQPSKIFDTISRKLSDHKLIITSIRIKIPQITTLQYYQPTREEFQIKLLKKVEEETEIGDKLILKPSIIQNLKENFKKRVIVHTETQDKIGFELLNFTQQEKPNWKKMLRKKWKKTIKGIEMDKMNEINYWTEIQRLTQKKKPIKTDPEMRERFKRMIEQIRRHPTETIIQKIKNYEIDIPEDVRKPSLIFPLERLNQTIKMSKNSATCEYDKIDSYKNPYIEENTEKYEEIIKLINRMYKKWIKNPDETTINYLRKRRMIFIFKQGDAENKWGLGED</sequence>
<feature type="domain" description="Endonuclease/exonuclease/phosphatase" evidence="1">
    <location>
        <begin position="382"/>
        <end position="566"/>
    </location>
</feature>
<evidence type="ECO:0000259" key="1">
    <source>
        <dbReference type="Pfam" id="PF03372"/>
    </source>
</evidence>
<keyword evidence="2" id="KW-0255">Endonuclease</keyword>
<protein>
    <submittedName>
        <fullName evidence="2">Ap endonuclease</fullName>
    </submittedName>
</protein>
<dbReference type="GO" id="GO:0004519">
    <property type="term" value="F:endonuclease activity"/>
    <property type="evidence" value="ECO:0007669"/>
    <property type="project" value="UniProtKB-KW"/>
</dbReference>
<dbReference type="InterPro" id="IPR005135">
    <property type="entry name" value="Endo/exonuclease/phosphatase"/>
</dbReference>
<reference evidence="2" key="1">
    <citation type="submission" date="2022-10" db="EMBL/GenBank/DDBJ databases">
        <title>Novel sulphate-reducing endosymbionts in the free-living metamonad Anaeramoeba.</title>
        <authorList>
            <person name="Jerlstrom-Hultqvist J."/>
            <person name="Cepicka I."/>
            <person name="Gallot-Lavallee L."/>
            <person name="Salas-Leiva D."/>
            <person name="Curtis B.A."/>
            <person name="Zahonova K."/>
            <person name="Pipaliya S."/>
            <person name="Dacks J."/>
            <person name="Roger A.J."/>
        </authorList>
    </citation>
    <scope>NUCLEOTIDE SEQUENCE</scope>
    <source>
        <strain evidence="2">BMAN</strain>
    </source>
</reference>
<keyword evidence="2" id="KW-0540">Nuclease</keyword>
<name>A0A9Q0LKF4_ANAIG</name>
<evidence type="ECO:0000313" key="3">
    <source>
        <dbReference type="Proteomes" id="UP001149090"/>
    </source>
</evidence>
<accession>A0A9Q0LKF4</accession>
<organism evidence="2 3">
    <name type="scientific">Anaeramoeba ignava</name>
    <name type="common">Anaerobic marine amoeba</name>
    <dbReference type="NCBI Taxonomy" id="1746090"/>
    <lineage>
        <taxon>Eukaryota</taxon>
        <taxon>Metamonada</taxon>
        <taxon>Anaeramoebidae</taxon>
        <taxon>Anaeramoeba</taxon>
    </lineage>
</organism>
<comment type="caution">
    <text evidence="2">The sequence shown here is derived from an EMBL/GenBank/DDBJ whole genome shotgun (WGS) entry which is preliminary data.</text>
</comment>
<dbReference type="Proteomes" id="UP001149090">
    <property type="component" value="Unassembled WGS sequence"/>
</dbReference>
<dbReference type="Pfam" id="PF03372">
    <property type="entry name" value="Exo_endo_phos"/>
    <property type="match status" value="1"/>
</dbReference>
<dbReference type="AlphaFoldDB" id="A0A9Q0LKF4"/>
<dbReference type="EMBL" id="JAPDFW010000066">
    <property type="protein sequence ID" value="KAJ5075111.1"/>
    <property type="molecule type" value="Genomic_DNA"/>
</dbReference>
<dbReference type="OrthoDB" id="8033718at2759"/>
<evidence type="ECO:0000313" key="2">
    <source>
        <dbReference type="EMBL" id="KAJ5075111.1"/>
    </source>
</evidence>
<keyword evidence="3" id="KW-1185">Reference proteome</keyword>
<dbReference type="SUPFAM" id="SSF56219">
    <property type="entry name" value="DNase I-like"/>
    <property type="match status" value="1"/>
</dbReference>
<gene>
    <name evidence="2" type="ORF">M0811_07462</name>
</gene>
<dbReference type="InterPro" id="IPR036691">
    <property type="entry name" value="Endo/exonu/phosph_ase_sf"/>
</dbReference>
<proteinExistence type="predicted"/>
<dbReference type="Gene3D" id="3.60.10.10">
    <property type="entry name" value="Endonuclease/exonuclease/phosphatase"/>
    <property type="match status" value="1"/>
</dbReference>
<keyword evidence="2" id="KW-0378">Hydrolase</keyword>